<dbReference type="AlphaFoldDB" id="A0A0X8E2R5"/>
<dbReference type="InterPro" id="IPR039420">
    <property type="entry name" value="WalR-like"/>
</dbReference>
<name>A0A0X8E2R5_9MICO</name>
<protein>
    <recommendedName>
        <fullName evidence="4">DNA-binding response regulator, NarL/FixJ family, contains REC and HTH domains</fullName>
    </recommendedName>
</protein>
<dbReference type="Gene3D" id="3.40.50.2300">
    <property type="match status" value="1"/>
</dbReference>
<dbReference type="InterPro" id="IPR016032">
    <property type="entry name" value="Sig_transdc_resp-reg_C-effctor"/>
</dbReference>
<dbReference type="RefSeq" id="WP_067229163.1">
    <property type="nucleotide sequence ID" value="NZ_CP014145.1"/>
</dbReference>
<dbReference type="GO" id="GO:0003677">
    <property type="term" value="F:DNA binding"/>
    <property type="evidence" value="ECO:0007669"/>
    <property type="project" value="UniProtKB-KW"/>
</dbReference>
<sequence>MTATQDVPAPSSAIRLAIVHSHVAALDGLGSWLAANAPDLEIVVLASSWDEAEEQAAAQPAAYLIDLDSLGDSMLVERIADARSRGAAVVVWDGGDDDAWHTLRAAGAAAVLCPHSSIEDARAAVVAAVAQGPDSWTGDRVATAHHRAIPGNSGEHPAVRRAPAQDGEAGVALRASAFPRLSEADVEVIRLYASGSSPVDIALQLNVRFDWVRDHLGRVRDHYEGQGRRASNRRDLVQRATEDGLLEA</sequence>
<reference evidence="3" key="2">
    <citation type="submission" date="2016-01" db="EMBL/GenBank/DDBJ databases">
        <title>First complete genome sequence of a species in the genus Microterricola, an extremophilic cold active enzyme producing strain ERGS5:02 isolated from Sikkim Himalaya.</title>
        <authorList>
            <person name="Kumar R."/>
            <person name="Singh D."/>
            <person name="Swarnkar M.K."/>
        </authorList>
    </citation>
    <scope>NUCLEOTIDE SEQUENCE [LARGE SCALE GENOMIC DNA]</scope>
    <source>
        <strain evidence="3">ERGS5:02</strain>
    </source>
</reference>
<evidence type="ECO:0008006" key="4">
    <source>
        <dbReference type="Google" id="ProtNLM"/>
    </source>
</evidence>
<proteinExistence type="predicted"/>
<evidence type="ECO:0000313" key="3">
    <source>
        <dbReference type="Proteomes" id="UP000058305"/>
    </source>
</evidence>
<dbReference type="Proteomes" id="UP000058305">
    <property type="component" value="Chromosome"/>
</dbReference>
<reference evidence="2 3" key="1">
    <citation type="journal article" date="2016" name="J. Biotechnol.">
        <title>First complete genome sequence of a species in the genus Microterricola, an extremophilic cold active enzyme producing bacterial strain ERGS5:02 isolated from Sikkim Himalaya.</title>
        <authorList>
            <person name="Himanshu"/>
            <person name="Swarnkar M.K."/>
            <person name="Singh D."/>
            <person name="Kumar R."/>
        </authorList>
    </citation>
    <scope>NUCLEOTIDE SEQUENCE [LARGE SCALE GENOMIC DNA]</scope>
    <source>
        <strain evidence="2 3">ERGS5:02</strain>
    </source>
</reference>
<dbReference type="SUPFAM" id="SSF46894">
    <property type="entry name" value="C-terminal effector domain of the bipartite response regulators"/>
    <property type="match status" value="1"/>
</dbReference>
<keyword evidence="3" id="KW-1185">Reference proteome</keyword>
<dbReference type="KEGG" id="mvd:AWU67_11665"/>
<dbReference type="GO" id="GO:0006355">
    <property type="term" value="P:regulation of DNA-templated transcription"/>
    <property type="evidence" value="ECO:0007669"/>
    <property type="project" value="InterPro"/>
</dbReference>
<evidence type="ECO:0000256" key="1">
    <source>
        <dbReference type="ARBA" id="ARBA00023125"/>
    </source>
</evidence>
<dbReference type="PANTHER" id="PTHR43214:SF42">
    <property type="entry name" value="TRANSCRIPTIONAL REGULATORY PROTEIN DESR"/>
    <property type="match status" value="1"/>
</dbReference>
<gene>
    <name evidence="2" type="ORF">AWU67_11665</name>
</gene>
<keyword evidence="1" id="KW-0238">DNA-binding</keyword>
<dbReference type="OrthoDB" id="4928917at2"/>
<organism evidence="2 3">
    <name type="scientific">Microterricola viridarii</name>
    <dbReference type="NCBI Taxonomy" id="412690"/>
    <lineage>
        <taxon>Bacteria</taxon>
        <taxon>Bacillati</taxon>
        <taxon>Actinomycetota</taxon>
        <taxon>Actinomycetes</taxon>
        <taxon>Micrococcales</taxon>
        <taxon>Microbacteriaceae</taxon>
        <taxon>Microterricola</taxon>
    </lineage>
</organism>
<evidence type="ECO:0000313" key="2">
    <source>
        <dbReference type="EMBL" id="AMB59409.1"/>
    </source>
</evidence>
<accession>A0A0X8E2R5</accession>
<dbReference type="PANTHER" id="PTHR43214">
    <property type="entry name" value="TWO-COMPONENT RESPONSE REGULATOR"/>
    <property type="match status" value="1"/>
</dbReference>
<dbReference type="EMBL" id="CP014145">
    <property type="protein sequence ID" value="AMB59409.1"/>
    <property type="molecule type" value="Genomic_DNA"/>
</dbReference>